<dbReference type="InterPro" id="IPR024405">
    <property type="entry name" value="Phage_BhlA/UviB"/>
</dbReference>
<evidence type="ECO:0008006" key="5">
    <source>
        <dbReference type="Google" id="ProtNLM"/>
    </source>
</evidence>
<feature type="transmembrane region" description="Helical" evidence="2">
    <location>
        <begin position="6"/>
        <end position="27"/>
    </location>
</feature>
<keyword evidence="2" id="KW-0472">Membrane</keyword>
<reference key="1">
    <citation type="submission" date="2010-09" db="EMBL/GenBank/DDBJ databases">
        <title>Complete sequence of Caldicellulosiruptor owensensis OL.</title>
        <authorList>
            <consortium name="US DOE Joint Genome Institute"/>
            <person name="Lucas S."/>
            <person name="Copeland A."/>
            <person name="Lapidus A."/>
            <person name="Cheng J.-F."/>
            <person name="Bruce D."/>
            <person name="Goodwin L."/>
            <person name="Pitluck S."/>
            <person name="Davenport K."/>
            <person name="Detter J.C."/>
            <person name="Han C."/>
            <person name="Tapia R."/>
            <person name="Land M."/>
            <person name="Hauser L."/>
            <person name="Chang Y.-J."/>
            <person name="Jeffries C."/>
            <person name="Kyrpides N."/>
            <person name="Ivanova N."/>
            <person name="Mikhailova N."/>
            <person name="Blumer-Schuette S.E."/>
            <person name="Kelly R.M."/>
            <person name="Woyke T."/>
        </authorList>
    </citation>
    <scope>NUCLEOTIDE SEQUENCE</scope>
    <source>
        <strain>OL</strain>
    </source>
</reference>
<dbReference type="Pfam" id="PF10960">
    <property type="entry name" value="Holin_BhlA"/>
    <property type="match status" value="1"/>
</dbReference>
<name>E4Q637_CALOW</name>
<evidence type="ECO:0000313" key="4">
    <source>
        <dbReference type="Proteomes" id="UP000006889"/>
    </source>
</evidence>
<dbReference type="KEGG" id="cow:Calow_0843"/>
<dbReference type="Proteomes" id="UP000006889">
    <property type="component" value="Chromosome"/>
</dbReference>
<keyword evidence="2" id="KW-0812">Transmembrane</keyword>
<sequence length="86" mass="10117">MEQEIIKLAMSQGLWAVLFVALLFYVLRENSKRESELRKTIDNLAEKFEILKSIEESLRALIHDITEVKDDVDEIKSTMYRRKESA</sequence>
<evidence type="ECO:0000256" key="1">
    <source>
        <dbReference type="SAM" id="Coils"/>
    </source>
</evidence>
<dbReference type="RefSeq" id="WP_013411804.1">
    <property type="nucleotide sequence ID" value="NC_014657.1"/>
</dbReference>
<reference evidence="3 4" key="2">
    <citation type="journal article" date="2011" name="J. Bacteriol.">
        <title>Complete genome sequences for the anaerobic, extremely thermophilic plant biomass-degrading bacteria Caldicellulosiruptor hydrothermalis, Caldicellulosiruptor kristjanssonii, Caldicellulosiruptor kronotskyensis, Caldicellulosiruptor owensenis, and Caldicellulosiruptor lactoaceticus.</title>
        <authorList>
            <person name="Blumer-Schuette S.E."/>
            <person name="Ozdemir I."/>
            <person name="Mistry D."/>
            <person name="Lucas S."/>
            <person name="Lapidus A."/>
            <person name="Cheng J.F."/>
            <person name="Goodwin L.A."/>
            <person name="Pitluck S."/>
            <person name="Land M.L."/>
            <person name="Hauser L.J."/>
            <person name="Woyke T."/>
            <person name="Mikhailova N."/>
            <person name="Pati A."/>
            <person name="Kyrpides N.C."/>
            <person name="Ivanova N."/>
            <person name="Detter J.C."/>
            <person name="Walston-Davenport K."/>
            <person name="Han S."/>
            <person name="Adams M.W."/>
            <person name="Kelly R.M."/>
        </authorList>
    </citation>
    <scope>NUCLEOTIDE SEQUENCE [LARGE SCALE GENOMIC DNA]</scope>
    <source>
        <strain evidence="4">ATCC 700167 / DSM 13100 / OL</strain>
    </source>
</reference>
<dbReference type="OrthoDB" id="2680433at2"/>
<gene>
    <name evidence="3" type="ordered locus">Calow_0843</name>
</gene>
<proteinExistence type="predicted"/>
<keyword evidence="2" id="KW-1133">Transmembrane helix</keyword>
<keyword evidence="1" id="KW-0175">Coiled coil</keyword>
<dbReference type="AlphaFoldDB" id="E4Q637"/>
<dbReference type="STRING" id="632518.Calow_0843"/>
<keyword evidence="4" id="KW-1185">Reference proteome</keyword>
<dbReference type="EMBL" id="CP002216">
    <property type="protein sequence ID" value="ADQ04411.1"/>
    <property type="molecule type" value="Genomic_DNA"/>
</dbReference>
<protein>
    <recommendedName>
        <fullName evidence="5">Bacteriocin</fullName>
    </recommendedName>
</protein>
<organism evidence="3 4">
    <name type="scientific">Caldicellulosiruptor owensensis (strain ATCC 700167 / DSM 13100 / OL)</name>
    <dbReference type="NCBI Taxonomy" id="632518"/>
    <lineage>
        <taxon>Bacteria</taxon>
        <taxon>Bacillati</taxon>
        <taxon>Bacillota</taxon>
        <taxon>Bacillota incertae sedis</taxon>
        <taxon>Caldicellulosiruptorales</taxon>
        <taxon>Caldicellulosiruptoraceae</taxon>
        <taxon>Caldicellulosiruptor</taxon>
    </lineage>
</organism>
<dbReference type="HOGENOM" id="CLU_188958_2_0_9"/>
<feature type="coiled-coil region" evidence="1">
    <location>
        <begin position="27"/>
        <end position="71"/>
    </location>
</feature>
<evidence type="ECO:0000313" key="3">
    <source>
        <dbReference type="EMBL" id="ADQ04411.1"/>
    </source>
</evidence>
<evidence type="ECO:0000256" key="2">
    <source>
        <dbReference type="SAM" id="Phobius"/>
    </source>
</evidence>
<accession>E4Q637</accession>